<comment type="subcellular location">
    <subcellularLocation>
        <location evidence="1">Mitochondrion</location>
    </subcellularLocation>
</comment>
<protein>
    <recommendedName>
        <fullName evidence="6">Large ribosomal subunit protein mL50</fullName>
    </recommendedName>
    <alternativeName>
        <fullName evidence="7">39S ribosomal protein L50, mitochondrial</fullName>
    </alternativeName>
</protein>
<dbReference type="PANTHER" id="PTHR31542:SF1">
    <property type="entry name" value="LARGE RIBOSOMAL SUBUNIT PROTEIN ML50"/>
    <property type="match status" value="1"/>
</dbReference>
<name>A0A1W0X469_HYPEX</name>
<comment type="caution">
    <text evidence="9">The sequence shown here is derived from an EMBL/GenBank/DDBJ whole genome shotgun (WGS) entry which is preliminary data.</text>
</comment>
<reference evidence="10" key="1">
    <citation type="submission" date="2017-01" db="EMBL/GenBank/DDBJ databases">
        <title>Comparative genomics of anhydrobiosis in the tardigrade Hypsibius dujardini.</title>
        <authorList>
            <person name="Yoshida Y."/>
            <person name="Koutsovoulos G."/>
            <person name="Laetsch D."/>
            <person name="Stevens L."/>
            <person name="Kumar S."/>
            <person name="Horikawa D."/>
            <person name="Ishino K."/>
            <person name="Komine S."/>
            <person name="Tomita M."/>
            <person name="Blaxter M."/>
            <person name="Arakawa K."/>
        </authorList>
    </citation>
    <scope>NUCLEOTIDE SEQUENCE [LARGE SCALE GENOMIC DNA]</scope>
    <source>
        <strain evidence="10">Z151</strain>
    </source>
</reference>
<evidence type="ECO:0000256" key="8">
    <source>
        <dbReference type="SAM" id="MobiDB-lite"/>
    </source>
</evidence>
<accession>A0A1W0X469</accession>
<dbReference type="Proteomes" id="UP000192578">
    <property type="component" value="Unassembled WGS sequence"/>
</dbReference>
<evidence type="ECO:0000313" key="10">
    <source>
        <dbReference type="Proteomes" id="UP000192578"/>
    </source>
</evidence>
<evidence type="ECO:0000256" key="2">
    <source>
        <dbReference type="ARBA" id="ARBA00008860"/>
    </source>
</evidence>
<evidence type="ECO:0000313" key="9">
    <source>
        <dbReference type="EMBL" id="OQV22337.1"/>
    </source>
</evidence>
<gene>
    <name evidence="9" type="ORF">BV898_03835</name>
</gene>
<keyword evidence="3" id="KW-0689">Ribosomal protein</keyword>
<evidence type="ECO:0000256" key="5">
    <source>
        <dbReference type="ARBA" id="ARBA00023274"/>
    </source>
</evidence>
<proteinExistence type="inferred from homology"/>
<evidence type="ECO:0000256" key="7">
    <source>
        <dbReference type="ARBA" id="ARBA00035398"/>
    </source>
</evidence>
<keyword evidence="5" id="KW-0687">Ribonucleoprotein</keyword>
<evidence type="ECO:0000256" key="6">
    <source>
        <dbReference type="ARBA" id="ARBA00035183"/>
    </source>
</evidence>
<organism evidence="9 10">
    <name type="scientific">Hypsibius exemplaris</name>
    <name type="common">Freshwater tardigrade</name>
    <dbReference type="NCBI Taxonomy" id="2072580"/>
    <lineage>
        <taxon>Eukaryota</taxon>
        <taxon>Metazoa</taxon>
        <taxon>Ecdysozoa</taxon>
        <taxon>Tardigrada</taxon>
        <taxon>Eutardigrada</taxon>
        <taxon>Parachela</taxon>
        <taxon>Hypsibioidea</taxon>
        <taxon>Hypsibiidae</taxon>
        <taxon>Hypsibius</taxon>
    </lineage>
</organism>
<dbReference type="OrthoDB" id="9939609at2759"/>
<dbReference type="AlphaFoldDB" id="A0A1W0X469"/>
<keyword evidence="10" id="KW-1185">Reference proteome</keyword>
<comment type="similarity">
    <text evidence="2">Belongs to the mitochondrion-specific ribosomal protein mL50 family.</text>
</comment>
<dbReference type="Pfam" id="PF10501">
    <property type="entry name" value="Ribosomal_L50"/>
    <property type="match status" value="1"/>
</dbReference>
<dbReference type="InterPro" id="IPR018305">
    <property type="entry name" value="Ribosomal_m50"/>
</dbReference>
<dbReference type="PANTHER" id="PTHR31542">
    <property type="entry name" value="39A RIBOSOMAL PROTEIN L50, MITOCHONDRIAL"/>
    <property type="match status" value="1"/>
</dbReference>
<keyword evidence="4" id="KW-0496">Mitochondrion</keyword>
<evidence type="ECO:0000256" key="3">
    <source>
        <dbReference type="ARBA" id="ARBA00022980"/>
    </source>
</evidence>
<evidence type="ECO:0000256" key="1">
    <source>
        <dbReference type="ARBA" id="ARBA00004173"/>
    </source>
</evidence>
<dbReference type="GO" id="GO:0005762">
    <property type="term" value="C:mitochondrial large ribosomal subunit"/>
    <property type="evidence" value="ECO:0007669"/>
    <property type="project" value="TreeGrafter"/>
</dbReference>
<feature type="region of interest" description="Disordered" evidence="8">
    <location>
        <begin position="49"/>
        <end position="69"/>
    </location>
</feature>
<evidence type="ECO:0000256" key="4">
    <source>
        <dbReference type="ARBA" id="ARBA00023128"/>
    </source>
</evidence>
<sequence length="268" mass="30658">MAFRCHRSAAALLIPRMSGPQHQNNLVALPCRAFATTDPLHADFRKMFRRKGPEQGDRGDSEEGPSDRDLLKMEVVHSKSLGAYEKSTLQSLIDKGLGKIQIPYEPAANVGERMKEICGQVFGAQMTNDPLSWQFPSRALKFQFLTACEKAFSHPVPNSQLHEMRTIGNVFDFYMTPVSGTNGLTQYQRMENLPPNLHINYEPTRFDPNNDPIYGGRTAFPHTHLFVTGLKYRKLYQSRRAPTNWPKVLDMSPMRRNIFPRPFTQRDF</sequence>
<dbReference type="EMBL" id="MTYJ01000018">
    <property type="protein sequence ID" value="OQV22337.1"/>
    <property type="molecule type" value="Genomic_DNA"/>
</dbReference>